<evidence type="ECO:0000313" key="2">
    <source>
        <dbReference type="Proteomes" id="UP000196158"/>
    </source>
</evidence>
<dbReference type="STRING" id="1789683.A0A1X7RBX8"/>
<organism evidence="1 2">
    <name type="scientific">Maudiozyma saulgeensis</name>
    <dbReference type="NCBI Taxonomy" id="1789683"/>
    <lineage>
        <taxon>Eukaryota</taxon>
        <taxon>Fungi</taxon>
        <taxon>Dikarya</taxon>
        <taxon>Ascomycota</taxon>
        <taxon>Saccharomycotina</taxon>
        <taxon>Saccharomycetes</taxon>
        <taxon>Saccharomycetales</taxon>
        <taxon>Saccharomycetaceae</taxon>
        <taxon>Maudiozyma</taxon>
    </lineage>
</organism>
<keyword evidence="2" id="KW-1185">Reference proteome</keyword>
<sequence>MQEEETYRVLGTLRYDPQLTTISQIKEGEKTFISVKSNWGSYHLSQDDEGYKFPESFELNDVRTRTEIGDNLETKNFKGDTYAIVESNSYSGIEYDDIDRIKAIIFERFLFYEQQINRMLFTAEALGIRSLPDKQKIRTLLLQCIVGKRDFAWNSRNNLLAVLKRTKPTYKIRILLDKKGSINVQRTEIPTLPYSINYFYKNILGGLLESTEPTWDIFLDDYPIISSRFTTFKTTNREHYDFARRVLHQKVSSYRNNDSILRSEILLFNKDKIITEGSITNIALKITDKNGTRYITPFLTSGCLCGIMRYYLLKKGYIEEGVILKSDIKIGDTILLFNGVMGCVKGIVRG</sequence>
<name>A0A1X7RBX8_9SACH</name>
<keyword evidence="1" id="KW-0456">Lyase</keyword>
<proteinExistence type="predicted"/>
<dbReference type="EMBL" id="FXLY01000013">
    <property type="protein sequence ID" value="SMN22726.1"/>
    <property type="molecule type" value="Genomic_DNA"/>
</dbReference>
<dbReference type="AlphaFoldDB" id="A0A1X7RBX8"/>
<dbReference type="GO" id="GO:0016829">
    <property type="term" value="F:lyase activity"/>
    <property type="evidence" value="ECO:0007669"/>
    <property type="project" value="UniProtKB-KW"/>
</dbReference>
<accession>A0A1X7RBX8</accession>
<protein>
    <submittedName>
        <fullName evidence="1">Similar to Saccharomyces cerevisiae YMR289W ABZ2 Aminodeoxychorismate lyase (4-amino-4-deoxychorismate lyase)</fullName>
    </submittedName>
</protein>
<dbReference type="InterPro" id="IPR043132">
    <property type="entry name" value="BCAT-like_C"/>
</dbReference>
<dbReference type="InterPro" id="IPR001544">
    <property type="entry name" value="Aminotrans_IV"/>
</dbReference>
<evidence type="ECO:0000313" key="1">
    <source>
        <dbReference type="EMBL" id="SMN22726.1"/>
    </source>
</evidence>
<dbReference type="InterPro" id="IPR036038">
    <property type="entry name" value="Aminotransferase-like"/>
</dbReference>
<dbReference type="Gene3D" id="3.20.10.10">
    <property type="entry name" value="D-amino Acid Aminotransferase, subunit A, domain 2"/>
    <property type="match status" value="1"/>
</dbReference>
<dbReference type="Proteomes" id="UP000196158">
    <property type="component" value="Unassembled WGS sequence"/>
</dbReference>
<dbReference type="SUPFAM" id="SSF56752">
    <property type="entry name" value="D-aminoacid aminotransferase-like PLP-dependent enzymes"/>
    <property type="match status" value="1"/>
</dbReference>
<dbReference type="OrthoDB" id="5288718at2759"/>
<reference evidence="1 2" key="1">
    <citation type="submission" date="2017-04" db="EMBL/GenBank/DDBJ databases">
        <authorList>
            <person name="Afonso C.L."/>
            <person name="Miller P.J."/>
            <person name="Scott M.A."/>
            <person name="Spackman E."/>
            <person name="Goraichik I."/>
            <person name="Dimitrov K.M."/>
            <person name="Suarez D.L."/>
            <person name="Swayne D.E."/>
        </authorList>
    </citation>
    <scope>NUCLEOTIDE SEQUENCE [LARGE SCALE GENOMIC DNA]</scope>
</reference>
<dbReference type="Pfam" id="PF01063">
    <property type="entry name" value="Aminotran_4"/>
    <property type="match status" value="1"/>
</dbReference>
<gene>
    <name evidence="1" type="ORF">KASA_0F01430G</name>
</gene>